<dbReference type="InterPro" id="IPR025641">
    <property type="entry name" value="DUF4340"/>
</dbReference>
<evidence type="ECO:0000313" key="3">
    <source>
        <dbReference type="EMBL" id="MCU6766339.1"/>
    </source>
</evidence>
<dbReference type="EMBL" id="JAOQJL010000028">
    <property type="protein sequence ID" value="MCU6766339.1"/>
    <property type="molecule type" value="Genomic_DNA"/>
</dbReference>
<feature type="region of interest" description="Disordered" evidence="1">
    <location>
        <begin position="539"/>
        <end position="579"/>
    </location>
</feature>
<proteinExistence type="predicted"/>
<evidence type="ECO:0000256" key="1">
    <source>
        <dbReference type="SAM" id="MobiDB-lite"/>
    </source>
</evidence>
<comment type="caution">
    <text evidence="3">The sequence shown here is derived from an EMBL/GenBank/DDBJ whole genome shotgun (WGS) entry which is preliminary data.</text>
</comment>
<protein>
    <submittedName>
        <fullName evidence="3">DUF4340 domain-containing protein</fullName>
    </submittedName>
</protein>
<name>A0ABT2TVU8_9FIRM</name>
<dbReference type="RefSeq" id="WP_158422170.1">
    <property type="nucleotide sequence ID" value="NZ_JAOQJL010000028.1"/>
</dbReference>
<evidence type="ECO:0000259" key="2">
    <source>
        <dbReference type="Pfam" id="PF14238"/>
    </source>
</evidence>
<sequence>MKKKSMNLITAVAVLVVLSGVYVGVKTYVAKQEEKENAEEEEEKTQVFSISSEDVHSIKFVIDKKEVTFEKNNDEWVKSDERDFPVDQDKLIEAIGSLNNVEADRVLDNVTDTTEYGLDDPTNTITITDKDGKETVLHVGMENASTSQYYVENGEDESKIYVVADSVFQPFMKTLYDYAKAGTFPVIDSSTVSNVTVDENDDSYTLTKDNNTGLWNIKDQDGAEKADSAKVSSLTSSIASIAYGSFVNYNCKDLSEYGLDKPYGTITINYQEEVEEKSDPTEDGDASEENSTDEQDTTEDKKDISTMDSTEDKDDASAVDSTEEDTSATDSTEEDTSVTDSSDTQTRMVNREMTILVGDQSDDDGRYVMVNNSKEIYTISNDTLSVFLGKTKEDFWDMTVSYLSVNNLESLQAEYQGETHVIDVSRETSEDNSGDDSSTTSTTTLSYQLDGTEMDDSTPFTTFYNKLINMTGQKRLTEKYENNNKSDFDVELEDVDGEKTKIDYYQYDTNFYAAVVGQKVYLVNKMTVKELIDSYKTLVGQTDSESSDENSDLVSEENATDEDSNSADNTDNTNGVDVD</sequence>
<feature type="compositionally biased region" description="Acidic residues" evidence="1">
    <location>
        <begin position="321"/>
        <end position="337"/>
    </location>
</feature>
<feature type="compositionally biased region" description="Acidic residues" evidence="1">
    <location>
        <begin position="545"/>
        <end position="565"/>
    </location>
</feature>
<reference evidence="3 4" key="1">
    <citation type="journal article" date="2021" name="ISME Commun">
        <title>Automated analysis of genomic sequences facilitates high-throughput and comprehensive description of bacteria.</title>
        <authorList>
            <person name="Hitch T.C.A."/>
        </authorList>
    </citation>
    <scope>NUCLEOTIDE SEQUENCE [LARGE SCALE GENOMIC DNA]</scope>
    <source>
        <strain evidence="3 4">Sanger_23</strain>
    </source>
</reference>
<organism evidence="3 4">
    <name type="scientific">Blautia ammoniilytica</name>
    <dbReference type="NCBI Taxonomy" id="2981782"/>
    <lineage>
        <taxon>Bacteria</taxon>
        <taxon>Bacillati</taxon>
        <taxon>Bacillota</taxon>
        <taxon>Clostridia</taxon>
        <taxon>Lachnospirales</taxon>
        <taxon>Lachnospiraceae</taxon>
        <taxon>Blautia</taxon>
    </lineage>
</organism>
<evidence type="ECO:0000313" key="4">
    <source>
        <dbReference type="Proteomes" id="UP001652409"/>
    </source>
</evidence>
<dbReference type="Pfam" id="PF14238">
    <property type="entry name" value="DUF4340"/>
    <property type="match status" value="1"/>
</dbReference>
<keyword evidence="4" id="KW-1185">Reference proteome</keyword>
<feature type="region of interest" description="Disordered" evidence="1">
    <location>
        <begin position="426"/>
        <end position="453"/>
    </location>
</feature>
<feature type="compositionally biased region" description="Low complexity" evidence="1">
    <location>
        <begin position="566"/>
        <end position="579"/>
    </location>
</feature>
<accession>A0ABT2TVU8</accession>
<dbReference type="Proteomes" id="UP001652409">
    <property type="component" value="Unassembled WGS sequence"/>
</dbReference>
<gene>
    <name evidence="3" type="ORF">OCV61_13075</name>
</gene>
<feature type="compositionally biased region" description="Low complexity" evidence="1">
    <location>
        <begin position="435"/>
        <end position="446"/>
    </location>
</feature>
<feature type="region of interest" description="Disordered" evidence="1">
    <location>
        <begin position="271"/>
        <end position="349"/>
    </location>
</feature>
<feature type="domain" description="DUF4340" evidence="2">
    <location>
        <begin position="76"/>
        <end position="262"/>
    </location>
</feature>
<feature type="compositionally biased region" description="Acidic residues" evidence="1">
    <location>
        <begin position="272"/>
        <end position="297"/>
    </location>
</feature>